<evidence type="ECO:0008006" key="3">
    <source>
        <dbReference type="Google" id="ProtNLM"/>
    </source>
</evidence>
<evidence type="ECO:0000313" key="2">
    <source>
        <dbReference type="Proteomes" id="UP000001867"/>
    </source>
</evidence>
<gene>
    <name evidence="1" type="ordered locus">Smal_2366</name>
</gene>
<protein>
    <recommendedName>
        <fullName evidence="3">WG repeat-containing protein</fullName>
    </recommendedName>
</protein>
<evidence type="ECO:0000313" key="1">
    <source>
        <dbReference type="EMBL" id="ACF52069.1"/>
    </source>
</evidence>
<proteinExistence type="predicted"/>
<accession>B4SMK7</accession>
<dbReference type="HOGENOM" id="CLU_442728_0_0_6"/>
<reference evidence="1 2" key="1">
    <citation type="submission" date="2008-06" db="EMBL/GenBank/DDBJ databases">
        <title>Complete sequence of Stenotrophomonas maltophilia R551-3.</title>
        <authorList>
            <consortium name="US DOE Joint Genome Institute"/>
            <person name="Lucas S."/>
            <person name="Copeland A."/>
            <person name="Lapidus A."/>
            <person name="Glavina del Rio T."/>
            <person name="Dalin E."/>
            <person name="Tice H."/>
            <person name="Pitluck S."/>
            <person name="Chain P."/>
            <person name="Malfatti S."/>
            <person name="Shin M."/>
            <person name="Vergez L."/>
            <person name="Lang D."/>
            <person name="Schmutz J."/>
            <person name="Larimer F."/>
            <person name="Land M."/>
            <person name="Hauser L."/>
            <person name="Kyrpides N."/>
            <person name="Mikhailova N."/>
            <person name="Taghavi S."/>
            <person name="Monchy S."/>
            <person name="Newman L."/>
            <person name="Vangronsveld J."/>
            <person name="van der Lelie D."/>
            <person name="Richardson P."/>
        </authorList>
    </citation>
    <scope>NUCLEOTIDE SEQUENCE [LARGE SCALE GENOMIC DNA]</scope>
    <source>
        <strain evidence="1 2">R551-3</strain>
    </source>
</reference>
<name>B4SMK7_STRM5</name>
<organism evidence="1 2">
    <name type="scientific">Stenotrophomonas maltophilia (strain R551-3)</name>
    <dbReference type="NCBI Taxonomy" id="391008"/>
    <lineage>
        <taxon>Bacteria</taxon>
        <taxon>Pseudomonadati</taxon>
        <taxon>Pseudomonadota</taxon>
        <taxon>Gammaproteobacteria</taxon>
        <taxon>Lysobacterales</taxon>
        <taxon>Lysobacteraceae</taxon>
        <taxon>Stenotrophomonas</taxon>
        <taxon>Stenotrophomonas maltophilia group</taxon>
    </lineage>
</organism>
<dbReference type="KEGG" id="smt:Smal_2366"/>
<dbReference type="Proteomes" id="UP000001867">
    <property type="component" value="Chromosome"/>
</dbReference>
<sequence precursor="true">MLVTGPAMAATGAFAVRAGGFQGEALVSAEGRLLVAPDGTSLMLLGPDRWYRSDWYKQSGHGRSPRSQWFDDEGRLLHEFAGRIRYDDRLQGSDTLWRVDISDAQERYLGTGLADAQGRVHFAPTGEAGDWRRLSRDRIVWQGRNGSTQFFSLDGREVLRIDAPAIWVGGPFPGRQAYVICADRETATCRVQDESGTVVLSGDFDEARPAGGNGWWLRRLDTWMRVDAAGARVDQALYQGAALWPHHRNSAGADDDAGAPLEVRRYANGLDSDTPERGWLLQDGRFVLLPASASGMIVDYCPGRWLLRSKDEREDEVIVDVQGRVVGQARSLSFNVHPVLPWRLRNAYAGVGAAVLDCDGKVLFEQADVASYRAAAAGVMGTLAGEQDPRLWLDAGLTPHLMPPGLRLREDHIAPPLLVLDGVEGNSHLYNTALGSVVAPAFGSVEVLAADHLIFLRDGRYGMMRADGREVLPPIHAQILPLSAERIWVRQDVGHDGAWKTRVALIDGSQNVLAQRRFESGGVSRVPAGDGGEGVPGIVEVSFEHANVEGHTYRLQQWLDRDGHVVASAVHCRPQEGAQGDGKGVLLGRGWRVDSDPKQPCRLPDAVMQALQDRGGR</sequence>
<dbReference type="EMBL" id="CP001111">
    <property type="protein sequence ID" value="ACF52069.1"/>
    <property type="molecule type" value="Genomic_DNA"/>
</dbReference>
<dbReference type="AlphaFoldDB" id="B4SMK7"/>